<feature type="transmembrane region" description="Helical" evidence="7">
    <location>
        <begin position="139"/>
        <end position="159"/>
    </location>
</feature>
<dbReference type="PIRSF" id="PIRSF006603">
    <property type="entry name" value="DinF"/>
    <property type="match status" value="1"/>
</dbReference>
<gene>
    <name evidence="8" type="ORF">CVV64_15965</name>
</gene>
<dbReference type="EMBL" id="PGXC01000025">
    <property type="protein sequence ID" value="PKK89120.1"/>
    <property type="molecule type" value="Genomic_DNA"/>
</dbReference>
<evidence type="ECO:0000256" key="1">
    <source>
        <dbReference type="ARBA" id="ARBA00004651"/>
    </source>
</evidence>
<dbReference type="GO" id="GO:0042910">
    <property type="term" value="F:xenobiotic transmembrane transporter activity"/>
    <property type="evidence" value="ECO:0007669"/>
    <property type="project" value="InterPro"/>
</dbReference>
<keyword evidence="2" id="KW-0813">Transport</keyword>
<keyword evidence="6 7" id="KW-0472">Membrane</keyword>
<evidence type="ECO:0000256" key="5">
    <source>
        <dbReference type="ARBA" id="ARBA00022989"/>
    </source>
</evidence>
<comment type="caution">
    <text evidence="8">The sequence shown here is derived from an EMBL/GenBank/DDBJ whole genome shotgun (WGS) entry which is preliminary data.</text>
</comment>
<dbReference type="InterPro" id="IPR048279">
    <property type="entry name" value="MdtK-like"/>
</dbReference>
<feature type="transmembrane region" description="Helical" evidence="7">
    <location>
        <begin position="171"/>
        <end position="191"/>
    </location>
</feature>
<evidence type="ECO:0000256" key="3">
    <source>
        <dbReference type="ARBA" id="ARBA00022475"/>
    </source>
</evidence>
<evidence type="ECO:0000256" key="6">
    <source>
        <dbReference type="ARBA" id="ARBA00023136"/>
    </source>
</evidence>
<evidence type="ECO:0000256" key="4">
    <source>
        <dbReference type="ARBA" id="ARBA00022692"/>
    </source>
</evidence>
<dbReference type="Pfam" id="PF01554">
    <property type="entry name" value="MatE"/>
    <property type="match status" value="2"/>
</dbReference>
<feature type="transmembrane region" description="Helical" evidence="7">
    <location>
        <begin position="203"/>
        <end position="223"/>
    </location>
</feature>
<feature type="transmembrane region" description="Helical" evidence="7">
    <location>
        <begin position="365"/>
        <end position="388"/>
    </location>
</feature>
<reference evidence="8 9" key="1">
    <citation type="journal article" date="2017" name="ISME J.">
        <title>Potential for microbial H2 and metal transformations associated with novel bacteria and archaea in deep terrestrial subsurface sediments.</title>
        <authorList>
            <person name="Hernsdorf A.W."/>
            <person name="Amano Y."/>
            <person name="Miyakawa K."/>
            <person name="Ise K."/>
            <person name="Suzuki Y."/>
            <person name="Anantharaman K."/>
            <person name="Probst A."/>
            <person name="Burstein D."/>
            <person name="Thomas B.C."/>
            <person name="Banfield J.F."/>
        </authorList>
    </citation>
    <scope>NUCLEOTIDE SEQUENCE [LARGE SCALE GENOMIC DNA]</scope>
    <source>
        <strain evidence="8">HGW-Wallbacteria-1</strain>
    </source>
</reference>
<accession>A0A2N1PLB9</accession>
<keyword evidence="3" id="KW-1003">Cell membrane</keyword>
<feature type="transmembrane region" description="Helical" evidence="7">
    <location>
        <begin position="21"/>
        <end position="45"/>
    </location>
</feature>
<evidence type="ECO:0000313" key="8">
    <source>
        <dbReference type="EMBL" id="PKK89120.1"/>
    </source>
</evidence>
<proteinExistence type="predicted"/>
<dbReference type="PANTHER" id="PTHR42925:SF2">
    <property type="entry name" value="NA+ DRIVEN MULTIDRUG EFFLUX PUMP"/>
    <property type="match status" value="1"/>
</dbReference>
<dbReference type="InterPro" id="IPR002528">
    <property type="entry name" value="MATE_fam"/>
</dbReference>
<comment type="subcellular location">
    <subcellularLocation>
        <location evidence="1">Cell membrane</location>
        <topology evidence="1">Multi-pass membrane protein</topology>
    </subcellularLocation>
</comment>
<feature type="transmembrane region" description="Helical" evidence="7">
    <location>
        <begin position="254"/>
        <end position="275"/>
    </location>
</feature>
<feature type="transmembrane region" description="Helical" evidence="7">
    <location>
        <begin position="400"/>
        <end position="419"/>
    </location>
</feature>
<dbReference type="InterPro" id="IPR047135">
    <property type="entry name" value="YsiQ"/>
</dbReference>
<protein>
    <submittedName>
        <fullName evidence="8">MATE family efflux transporter</fullName>
    </submittedName>
</protein>
<evidence type="ECO:0000256" key="7">
    <source>
        <dbReference type="SAM" id="Phobius"/>
    </source>
</evidence>
<dbReference type="NCBIfam" id="TIGR00797">
    <property type="entry name" value="matE"/>
    <property type="match status" value="1"/>
</dbReference>
<feature type="transmembrane region" description="Helical" evidence="7">
    <location>
        <begin position="99"/>
        <end position="119"/>
    </location>
</feature>
<dbReference type="PANTHER" id="PTHR42925">
    <property type="entry name" value="MULTIDRUG AND TOXIN EFFLUX PROTEIN MATE FAMILY"/>
    <property type="match status" value="1"/>
</dbReference>
<dbReference type="AlphaFoldDB" id="A0A2N1PLB9"/>
<feature type="transmembrane region" description="Helical" evidence="7">
    <location>
        <begin position="295"/>
        <end position="315"/>
    </location>
</feature>
<sequence length="457" mass="50054">MFTSSKHCKRLFGNTKFLLTLWQLAAPVALQHLVIFSLGMVDTVMIGQLGKVEIAGVSIANQFHFLLILLLFGISSGVSVFTAQYFGKGDTANIRRMTGIGLIAGITGGLCFFLTAFIRPEWIMKIYSRDTAVIATGCLYLRITSFSYICTAITIIFSVVLRSMRQVKMPLAVSTAALVSNTLLNYILIFGKLGFPVMGVKGAAIATLISRAMELGLLLYLLYSNRNVLAGSIREFTDLTMDLVKKCFKTAMPVVINEFGWGLGTAAFSVVYARISTDAVASFNISEQAMNLSMVMLFGTCMACSVMTGNSIGAGKSSQAIHNGRKFLALGTLLGLCSGILIIIFSPLIPKLFNVSDQIRLNSHYILFTFGLVVTFKSMNFHLIVGILRGGGDTTWGMMLDICGMWLVGLPLAFAGAFYFHLPVYLVYALASTEEIVKFFFGIYRFRSGKWIRDLVN</sequence>
<name>A0A2N1PLB9_9BACT</name>
<evidence type="ECO:0000313" key="9">
    <source>
        <dbReference type="Proteomes" id="UP000233256"/>
    </source>
</evidence>
<keyword evidence="4 7" id="KW-0812">Transmembrane</keyword>
<evidence type="ECO:0000256" key="2">
    <source>
        <dbReference type="ARBA" id="ARBA00022448"/>
    </source>
</evidence>
<dbReference type="GO" id="GO:0005886">
    <property type="term" value="C:plasma membrane"/>
    <property type="evidence" value="ECO:0007669"/>
    <property type="project" value="UniProtKB-SubCell"/>
</dbReference>
<feature type="transmembrane region" description="Helical" evidence="7">
    <location>
        <begin position="327"/>
        <end position="345"/>
    </location>
</feature>
<keyword evidence="5 7" id="KW-1133">Transmembrane helix</keyword>
<dbReference type="Proteomes" id="UP000233256">
    <property type="component" value="Unassembled WGS sequence"/>
</dbReference>
<dbReference type="GO" id="GO:0015297">
    <property type="term" value="F:antiporter activity"/>
    <property type="evidence" value="ECO:0007669"/>
    <property type="project" value="InterPro"/>
</dbReference>
<feature type="transmembrane region" description="Helical" evidence="7">
    <location>
        <begin position="65"/>
        <end position="87"/>
    </location>
</feature>
<dbReference type="CDD" id="cd13134">
    <property type="entry name" value="MATE_like_8"/>
    <property type="match status" value="1"/>
</dbReference>
<organism evidence="8 9">
    <name type="scientific">Candidatus Wallbacteria bacterium HGW-Wallbacteria-1</name>
    <dbReference type="NCBI Taxonomy" id="2013854"/>
    <lineage>
        <taxon>Bacteria</taxon>
        <taxon>Candidatus Walliibacteriota</taxon>
    </lineage>
</organism>